<dbReference type="PANTHER" id="PTHR47197:SF3">
    <property type="entry name" value="DIHYDRO-HEME D1 DEHYDROGENASE"/>
    <property type="match status" value="1"/>
</dbReference>
<dbReference type="InterPro" id="IPR013211">
    <property type="entry name" value="LVIVD"/>
</dbReference>
<dbReference type="EMBL" id="CM001402">
    <property type="protein sequence ID" value="EHO41693.1"/>
    <property type="molecule type" value="Genomic_DNA"/>
</dbReference>
<dbReference type="SUPFAM" id="SSF63825">
    <property type="entry name" value="YWTD domain"/>
    <property type="match status" value="1"/>
</dbReference>
<reference evidence="3 4" key="1">
    <citation type="submission" date="2011-09" db="EMBL/GenBank/DDBJ databases">
        <title>The permanent draft genome of Caldithrix abyssi DSM 13497.</title>
        <authorList>
            <consortium name="US DOE Joint Genome Institute (JGI-PGF)"/>
            <person name="Lucas S."/>
            <person name="Han J."/>
            <person name="Lapidus A."/>
            <person name="Bruce D."/>
            <person name="Goodwin L."/>
            <person name="Pitluck S."/>
            <person name="Peters L."/>
            <person name="Kyrpides N."/>
            <person name="Mavromatis K."/>
            <person name="Ivanova N."/>
            <person name="Mikhailova N."/>
            <person name="Chertkov O."/>
            <person name="Detter J.C."/>
            <person name="Tapia R."/>
            <person name="Han C."/>
            <person name="Land M."/>
            <person name="Hauser L."/>
            <person name="Markowitz V."/>
            <person name="Cheng J.-F."/>
            <person name="Hugenholtz P."/>
            <person name="Woyke T."/>
            <person name="Wu D."/>
            <person name="Spring S."/>
            <person name="Brambilla E."/>
            <person name="Klenk H.-P."/>
            <person name="Eisen J.A."/>
        </authorList>
    </citation>
    <scope>NUCLEOTIDE SEQUENCE [LARGE SCALE GENOMIC DNA]</scope>
    <source>
        <strain evidence="3 4">DSM 13497</strain>
    </source>
</reference>
<evidence type="ECO:0000259" key="1">
    <source>
        <dbReference type="Pfam" id="PF13860"/>
    </source>
</evidence>
<organism evidence="3 4">
    <name type="scientific">Caldithrix abyssi DSM 13497</name>
    <dbReference type="NCBI Taxonomy" id="880073"/>
    <lineage>
        <taxon>Bacteria</taxon>
        <taxon>Pseudomonadati</taxon>
        <taxon>Calditrichota</taxon>
        <taxon>Calditrichia</taxon>
        <taxon>Calditrichales</taxon>
        <taxon>Calditrichaceae</taxon>
        <taxon>Caldithrix</taxon>
    </lineage>
</organism>
<dbReference type="InterPro" id="IPR011047">
    <property type="entry name" value="Quinoprotein_ADH-like_sf"/>
</dbReference>
<dbReference type="InParanoid" id="H1XVD5"/>
<dbReference type="PaxDb" id="880073-Calab_2081"/>
<dbReference type="NCBIfam" id="TIGR04183">
    <property type="entry name" value="Por_Secre_tail"/>
    <property type="match status" value="1"/>
</dbReference>
<dbReference type="Gene3D" id="2.130.10.10">
    <property type="entry name" value="YVTN repeat-like/Quinoprotein amine dehydrogenase"/>
    <property type="match status" value="2"/>
</dbReference>
<evidence type="ECO:0000313" key="3">
    <source>
        <dbReference type="EMBL" id="EHO41693.1"/>
    </source>
</evidence>
<dbReference type="RefSeq" id="WP_006928866.1">
    <property type="nucleotide sequence ID" value="NZ_CM001402.1"/>
</dbReference>
<dbReference type="STRING" id="880073.Cabys_851"/>
<dbReference type="Gene3D" id="2.60.40.4070">
    <property type="match status" value="1"/>
</dbReference>
<accession>H1XVD5</accession>
<dbReference type="InterPro" id="IPR015943">
    <property type="entry name" value="WD40/YVTN_repeat-like_dom_sf"/>
</dbReference>
<evidence type="ECO:0000313" key="5">
    <source>
        <dbReference type="Proteomes" id="UP000183868"/>
    </source>
</evidence>
<proteinExistence type="predicted"/>
<dbReference type="HOGENOM" id="CLU_386711_0_0_0"/>
<dbReference type="eggNOG" id="COG3291">
    <property type="taxonomic scope" value="Bacteria"/>
</dbReference>
<dbReference type="SUPFAM" id="SSF50998">
    <property type="entry name" value="Quinoprotein alcohol dehydrogenase-like"/>
    <property type="match status" value="1"/>
</dbReference>
<dbReference type="InterPro" id="IPR025965">
    <property type="entry name" value="FlgD/Vpr_Ig-like"/>
</dbReference>
<dbReference type="InterPro" id="IPR026444">
    <property type="entry name" value="Secre_tail"/>
</dbReference>
<dbReference type="Proteomes" id="UP000004671">
    <property type="component" value="Chromosome"/>
</dbReference>
<dbReference type="OrthoDB" id="156045at2"/>
<dbReference type="Proteomes" id="UP000183868">
    <property type="component" value="Chromosome"/>
</dbReference>
<dbReference type="EMBL" id="CP018099">
    <property type="protein sequence ID" value="APF17602.1"/>
    <property type="molecule type" value="Genomic_DNA"/>
</dbReference>
<keyword evidence="4" id="KW-1185">Reference proteome</keyword>
<name>H1XVD5_CALAY</name>
<reference evidence="2 5" key="2">
    <citation type="submission" date="2016-11" db="EMBL/GenBank/DDBJ databases">
        <title>Genomic analysis of Caldithrix abyssi and proposal of a novel bacterial phylum Caldithrichaeota.</title>
        <authorList>
            <person name="Kublanov I."/>
            <person name="Sigalova O."/>
            <person name="Gavrilov S."/>
            <person name="Lebedinsky A."/>
            <person name="Ivanova N."/>
            <person name="Daum C."/>
            <person name="Reddy T."/>
            <person name="Klenk H.P."/>
            <person name="Goker M."/>
            <person name="Reva O."/>
            <person name="Miroshnichenko M."/>
            <person name="Kyprides N."/>
            <person name="Woyke T."/>
            <person name="Gelfand M."/>
        </authorList>
    </citation>
    <scope>NUCLEOTIDE SEQUENCE [LARGE SCALE GENOMIC DNA]</scope>
    <source>
        <strain evidence="2 5">LF13</strain>
    </source>
</reference>
<dbReference type="Pfam" id="PF08309">
    <property type="entry name" value="LVIVD"/>
    <property type="match status" value="8"/>
</dbReference>
<dbReference type="Pfam" id="PF13860">
    <property type="entry name" value="FlgD_ig"/>
    <property type="match status" value="1"/>
</dbReference>
<dbReference type="PANTHER" id="PTHR47197">
    <property type="entry name" value="PROTEIN NIRF"/>
    <property type="match status" value="1"/>
</dbReference>
<dbReference type="eggNOG" id="COG5276">
    <property type="taxonomic scope" value="Bacteria"/>
</dbReference>
<gene>
    <name evidence="2" type="ORF">Cabys_851</name>
    <name evidence="3" type="ORF">Calab_2081</name>
</gene>
<dbReference type="AlphaFoldDB" id="H1XVD5"/>
<dbReference type="InterPro" id="IPR051200">
    <property type="entry name" value="Host-pathogen_enzymatic-act"/>
</dbReference>
<sequence length="714" mass="78380" precursor="true">MIFLRMILLILWGLSLIRADDLNLIEVNRWAAGPCYVAITDGDTLAFVGNGSAVDVLSIRHVNAPQLVGRVRVPEGIPVDLAYQNGILYVLRKTNGLLIVDVSDLQQPQVLGTFDVGGDPNHLAVQGNYVYLTYTDQDLYVVDVSQPTNPFYVAQLYLPGNGGGLFLQDSLAYVACFSAGLNLVDISEPTNPSLIATIDTYGAAWDVYVQDGIAYMADDTGVEVIDVSNPAAPDSLQRLGLTGEVRAIVGNGSDRLFVAAKQAGIHEIDMSNPREIHLARSYEKIAAYNVWRQQSHLYVASYNQGMHILETAYLDSIQHMAHYETGAGAADIAVTDRYLYVAGYENGLYVVDLAATPFPQTVGRFPSHDATVSVDVEGNLLFLSDQVGFLRQLDVTNPAQPTEIGFFDYGQQISSYHVQIGQKYVYSCAGYNGWFAVDKYGTGELQAVMHWSMGVDVQESFVRNDTLALLAAGFGGMYLLNVADTSQVVTLSHFTVPDIYVTDIFAEGHYAYVNNRDSLYIIDISDSTQPVVVGRYFAGNYINDIVVRDGLAYLACSYNGLLVLDVSDPANPQPVAQFSDNIDEVTAVAVQGNRVYLSDYLAGVYILEWTTTGIESPTPQTVRQFRLLPNYPNPFNPTTTIAYHLPRSSRVELAVLNLLGQKIRTLVSAWQPAGRHQAVWDGRDDAGQPVASGVYLYRLRSGSETQTRKMLLLK</sequence>
<dbReference type="KEGG" id="caby:Cabys_851"/>
<feature type="domain" description="FlgD/Vpr Ig-like" evidence="1">
    <location>
        <begin position="640"/>
        <end position="699"/>
    </location>
</feature>
<evidence type="ECO:0000313" key="4">
    <source>
        <dbReference type="Proteomes" id="UP000004671"/>
    </source>
</evidence>
<evidence type="ECO:0000313" key="2">
    <source>
        <dbReference type="EMBL" id="APF17602.1"/>
    </source>
</evidence>
<protein>
    <submittedName>
        <fullName evidence="3">LVIVD repeat-containing protein</fullName>
    </submittedName>
    <submittedName>
        <fullName evidence="2">Por secretion system C-terminal sorting domain-containing protein</fullName>
    </submittedName>
</protein>